<dbReference type="InterPro" id="IPR012910">
    <property type="entry name" value="Plug_dom"/>
</dbReference>
<dbReference type="SUPFAM" id="SSF56935">
    <property type="entry name" value="Porins"/>
    <property type="match status" value="1"/>
</dbReference>
<comment type="subcellular location">
    <subcellularLocation>
        <location evidence="1 8">Cell outer membrane</location>
        <topology evidence="1 8">Multi-pass membrane protein</topology>
    </subcellularLocation>
</comment>
<dbReference type="InterPro" id="IPR039426">
    <property type="entry name" value="TonB-dep_rcpt-like"/>
</dbReference>
<keyword evidence="11" id="KW-0732">Signal</keyword>
<evidence type="ECO:0000256" key="1">
    <source>
        <dbReference type="ARBA" id="ARBA00004571"/>
    </source>
</evidence>
<evidence type="ECO:0000256" key="5">
    <source>
        <dbReference type="ARBA" id="ARBA00023077"/>
    </source>
</evidence>
<comment type="similarity">
    <text evidence="8 9">Belongs to the TonB-dependent receptor family.</text>
</comment>
<feature type="region of interest" description="Disordered" evidence="10">
    <location>
        <begin position="25"/>
        <end position="47"/>
    </location>
</feature>
<comment type="caution">
    <text evidence="14">The sequence shown here is derived from an EMBL/GenBank/DDBJ whole genome shotgun (WGS) entry which is preliminary data.</text>
</comment>
<evidence type="ECO:0000256" key="10">
    <source>
        <dbReference type="SAM" id="MobiDB-lite"/>
    </source>
</evidence>
<keyword evidence="15" id="KW-1185">Reference proteome</keyword>
<evidence type="ECO:0000259" key="13">
    <source>
        <dbReference type="Pfam" id="PF07715"/>
    </source>
</evidence>
<dbReference type="InterPro" id="IPR036942">
    <property type="entry name" value="Beta-barrel_TonB_sf"/>
</dbReference>
<keyword evidence="14" id="KW-0675">Receptor</keyword>
<keyword evidence="2 8" id="KW-0813">Transport</keyword>
<evidence type="ECO:0000256" key="8">
    <source>
        <dbReference type="PROSITE-ProRule" id="PRU01360"/>
    </source>
</evidence>
<feature type="domain" description="TonB-dependent receptor-like beta-barrel" evidence="12">
    <location>
        <begin position="356"/>
        <end position="858"/>
    </location>
</feature>
<dbReference type="Gene3D" id="2.170.130.10">
    <property type="entry name" value="TonB-dependent receptor, plug domain"/>
    <property type="match status" value="1"/>
</dbReference>
<evidence type="ECO:0000313" key="14">
    <source>
        <dbReference type="EMBL" id="MFD1787883.1"/>
    </source>
</evidence>
<keyword evidence="6 8" id="KW-0472">Membrane</keyword>
<dbReference type="PANTHER" id="PTHR47234:SF2">
    <property type="entry name" value="TONB-DEPENDENT RECEPTOR"/>
    <property type="match status" value="1"/>
</dbReference>
<evidence type="ECO:0000256" key="11">
    <source>
        <dbReference type="SAM" id="SignalP"/>
    </source>
</evidence>
<evidence type="ECO:0000256" key="2">
    <source>
        <dbReference type="ARBA" id="ARBA00022448"/>
    </source>
</evidence>
<keyword evidence="3 8" id="KW-1134">Transmembrane beta strand</keyword>
<evidence type="ECO:0000313" key="15">
    <source>
        <dbReference type="Proteomes" id="UP001597283"/>
    </source>
</evidence>
<feature type="chain" id="PRO_5045929691" evidence="11">
    <location>
        <begin position="26"/>
        <end position="898"/>
    </location>
</feature>
<dbReference type="Pfam" id="PF07715">
    <property type="entry name" value="Plug"/>
    <property type="match status" value="1"/>
</dbReference>
<evidence type="ECO:0000256" key="6">
    <source>
        <dbReference type="ARBA" id="ARBA00023136"/>
    </source>
</evidence>
<dbReference type="Proteomes" id="UP001597283">
    <property type="component" value="Unassembled WGS sequence"/>
</dbReference>
<keyword evidence="4 8" id="KW-0812">Transmembrane</keyword>
<accession>A0ABW4NDT8</accession>
<feature type="domain" description="TonB-dependent receptor plug" evidence="13">
    <location>
        <begin position="70"/>
        <end position="181"/>
    </location>
</feature>
<evidence type="ECO:0000256" key="9">
    <source>
        <dbReference type="RuleBase" id="RU003357"/>
    </source>
</evidence>
<feature type="signal peptide" evidence="11">
    <location>
        <begin position="1"/>
        <end position="25"/>
    </location>
</feature>
<organism evidence="14 15">
    <name type="scientific">Sphingomonas floccifaciens</name>
    <dbReference type="NCBI Taxonomy" id="1844115"/>
    <lineage>
        <taxon>Bacteria</taxon>
        <taxon>Pseudomonadati</taxon>
        <taxon>Pseudomonadota</taxon>
        <taxon>Alphaproteobacteria</taxon>
        <taxon>Sphingomonadales</taxon>
        <taxon>Sphingomonadaceae</taxon>
        <taxon>Sphingomonas</taxon>
    </lineage>
</organism>
<dbReference type="Gene3D" id="2.40.170.20">
    <property type="entry name" value="TonB-dependent receptor, beta-barrel domain"/>
    <property type="match status" value="1"/>
</dbReference>
<dbReference type="EMBL" id="JBHUFC010000003">
    <property type="protein sequence ID" value="MFD1787883.1"/>
    <property type="molecule type" value="Genomic_DNA"/>
</dbReference>
<dbReference type="PANTHER" id="PTHR47234">
    <property type="match status" value="1"/>
</dbReference>
<gene>
    <name evidence="14" type="ORF">ACFSC3_09880</name>
</gene>
<evidence type="ECO:0000256" key="3">
    <source>
        <dbReference type="ARBA" id="ARBA00022452"/>
    </source>
</evidence>
<proteinExistence type="inferred from homology"/>
<evidence type="ECO:0000256" key="4">
    <source>
        <dbReference type="ARBA" id="ARBA00022692"/>
    </source>
</evidence>
<evidence type="ECO:0000256" key="7">
    <source>
        <dbReference type="ARBA" id="ARBA00023237"/>
    </source>
</evidence>
<dbReference type="PROSITE" id="PS52016">
    <property type="entry name" value="TONB_DEPENDENT_REC_3"/>
    <property type="match status" value="1"/>
</dbReference>
<reference evidence="15" key="1">
    <citation type="journal article" date="2019" name="Int. J. Syst. Evol. Microbiol.">
        <title>The Global Catalogue of Microorganisms (GCM) 10K type strain sequencing project: providing services to taxonomists for standard genome sequencing and annotation.</title>
        <authorList>
            <consortium name="The Broad Institute Genomics Platform"/>
            <consortium name="The Broad Institute Genome Sequencing Center for Infectious Disease"/>
            <person name="Wu L."/>
            <person name="Ma J."/>
        </authorList>
    </citation>
    <scope>NUCLEOTIDE SEQUENCE [LARGE SCALE GENOMIC DNA]</scope>
    <source>
        <strain evidence="15">Q85</strain>
    </source>
</reference>
<dbReference type="InterPro" id="IPR037066">
    <property type="entry name" value="Plug_dom_sf"/>
</dbReference>
<keyword evidence="5 9" id="KW-0798">TonB box</keyword>
<evidence type="ECO:0000259" key="12">
    <source>
        <dbReference type="Pfam" id="PF00593"/>
    </source>
</evidence>
<keyword evidence="7 8" id="KW-0998">Cell outer membrane</keyword>
<name>A0ABW4NDT8_9SPHN</name>
<dbReference type="RefSeq" id="WP_380940243.1">
    <property type="nucleotide sequence ID" value="NZ_JBHUFC010000003.1"/>
</dbReference>
<dbReference type="InterPro" id="IPR000531">
    <property type="entry name" value="Beta-barrel_TonB"/>
</dbReference>
<dbReference type="Pfam" id="PF00593">
    <property type="entry name" value="TonB_dep_Rec_b-barrel"/>
    <property type="match status" value="1"/>
</dbReference>
<sequence length="898" mass="95530">MKSIRTAALATTGMVLLGLTPPAFAQQTTPASEPDVQTPEAGPSTITQDQVEGDVIVTGSRVRGAAPVGSTVIALGREDVIASGAVTTDRLIKQIPQVFDLGVSENSRGQSGGNGNITYGNSVNLRGIGPYATLILIDGHRAVNNSRALDPSVIPTLGLERVEVVADGASAIYGSDAVAGVVNLIPRRSLDGVEASGRYGFGDDFHEWQVGVAVGHKWSQGQIMLAFEHVQRSNLSGDDRSFFTSDQRASGGNDYRVNRCAPGTIIAGGTTYAIPTGGLTQANAGSLVAGTANLCNDLIGQDLFPKQAYDSANMTVTQELGDRVTLFADGFFSRRTFFRNPASQSATLTVPQTNAFFVRPAGFTGTSYTIAYNFINDLPINGNPGSAENWQISPGVRVKLFGDWEAEGIYSYGQGEDQSYTYRGLTTANLNAALASSNPATAFDPYGLGRTTEATRQLISNSIFFAPTLNHFTGYEARLNGTLLSLPGGDVKLAAGYEGQEILTILGSARGVVGTPIAYRYFTRRVDSGYAEVLLPIFGSENAIPGFRKLVLNAAVRYDKYSDVGKTTNPKFGVNWTPVDGLTLRGSYGTSFRAPLISQIYGNSNNLFVQTYQNPGGSPIVGVALSGQNLGLRPEEATTWSVGGDLDIGSRLRLSLTYFNVEYTNQVEAYLSDLAILSREQSFAGLGIITRGADAATRVQQLIASGIGVVGALPTNVTLFVDGRNNNLGKSLTEGIDFVANYTLPTDNFGRFQINLSGTYLTRYEVAITENAALIDRRNTIFFPLKFKARGAIAWDLDPVRLQVQATHVGGYTNNAVTVPQQVKSYTPVDLSIAWDLGGSNKRGILGGLTLGAEVRNLFDLQPPFVNLAPSGNGSGGYDATAANPIGRQFAVSLRAKF</sequence>
<protein>
    <submittedName>
        <fullName evidence="14">TonB-dependent receptor domain-containing protein</fullName>
    </submittedName>
</protein>